<accession>A0A4C1WIT3</accession>
<keyword evidence="4" id="KW-1185">Reference proteome</keyword>
<dbReference type="PANTHER" id="PTHR46609:SF8">
    <property type="entry name" value="YQAJ VIRAL RECOMBINASE DOMAIN-CONTAINING PROTEIN"/>
    <property type="match status" value="1"/>
</dbReference>
<dbReference type="GO" id="GO:0006281">
    <property type="term" value="P:DNA repair"/>
    <property type="evidence" value="ECO:0007669"/>
    <property type="project" value="UniProtKB-ARBA"/>
</dbReference>
<proteinExistence type="predicted"/>
<reference evidence="3 4" key="1">
    <citation type="journal article" date="2019" name="Commun. Biol.">
        <title>The bagworm genome reveals a unique fibroin gene that provides high tensile strength.</title>
        <authorList>
            <person name="Kono N."/>
            <person name="Nakamura H."/>
            <person name="Ohtoshi R."/>
            <person name="Tomita M."/>
            <person name="Numata K."/>
            <person name="Arakawa K."/>
        </authorList>
    </citation>
    <scope>NUCLEOTIDE SEQUENCE [LARGE SCALE GENOMIC DNA]</scope>
</reference>
<evidence type="ECO:0000313" key="3">
    <source>
        <dbReference type="EMBL" id="GBP51131.1"/>
    </source>
</evidence>
<protein>
    <submittedName>
        <fullName evidence="3">Uncharacterized protein</fullName>
    </submittedName>
</protein>
<feature type="domain" description="YqaJ viral recombinase" evidence="1">
    <location>
        <begin position="225"/>
        <end position="372"/>
    </location>
</feature>
<evidence type="ECO:0000313" key="4">
    <source>
        <dbReference type="Proteomes" id="UP000299102"/>
    </source>
</evidence>
<comment type="caution">
    <text evidence="3">The sequence shown here is derived from an EMBL/GenBank/DDBJ whole genome shotgun (WGS) entry which is preliminary data.</text>
</comment>
<dbReference type="InterPro" id="IPR011604">
    <property type="entry name" value="PDDEXK-like_dom_sf"/>
</dbReference>
<name>A0A4C1WIT3_EUMVA</name>
<dbReference type="Pfam" id="PF09588">
    <property type="entry name" value="YqaJ"/>
    <property type="match status" value="1"/>
</dbReference>
<dbReference type="Proteomes" id="UP000299102">
    <property type="component" value="Unassembled WGS sequence"/>
</dbReference>
<sequence length="492" mass="55642">MCNKDFIVKSEDPTSKNNIDANLAAVTGITSAGIGWSQFQEITACMDVPVFTEKTYGKIQDLVYEKWEETAIESTEKAAKRERDAAIAEGRISKEGIPIIDVYADGCWSSRSYGNNYRALSGAAAIVGRRFGEVLFIGIKNKYCLVCARAEKKQVLAPEHACYKNYTGSSSGMEAEIICQGFETSVQMYNLIFGSKELFLLNLKQLTSDKEKIQQSTSNQRNSNDWIELRKNMITASNFGTVKRRETSSKAKLVQNILYKSNLRNIAAIAHGVENEELALQQLAMQEKVTIEPCGLFVDNEYPFVGATPDGLINQDTIVEVKCPIVAFKKGLENAIKENKIQIWRYDKKGNLIINKNSNWYHQIQGQLHVTRRKRCLFAVWSGENKPLKTTIIEKDDRFWEEKMKGKILSFYTDWLLPEIVDSRRARGMPLRENECQLVKTTDTSSDDNKENEACRKTQLTSESTILSSTTVDNKGNDSCCRRKLALKKCNE</sequence>
<dbReference type="AlphaFoldDB" id="A0A4C1WIT3"/>
<dbReference type="Pfam" id="PF20700">
    <property type="entry name" value="Mutator"/>
    <property type="match status" value="1"/>
</dbReference>
<evidence type="ECO:0000259" key="1">
    <source>
        <dbReference type="Pfam" id="PF09588"/>
    </source>
</evidence>
<dbReference type="InterPro" id="IPR051703">
    <property type="entry name" value="NF-kappa-B_Signaling_Reg"/>
</dbReference>
<dbReference type="STRING" id="151549.A0A4C1WIT3"/>
<dbReference type="PANTHER" id="PTHR46609">
    <property type="entry name" value="EXONUCLEASE, PHAGE-TYPE/RECB, C-TERMINAL DOMAIN-CONTAINING PROTEIN"/>
    <property type="match status" value="1"/>
</dbReference>
<dbReference type="CDD" id="cd22343">
    <property type="entry name" value="PDDEXK_lambda_exonuclease-like"/>
    <property type="match status" value="1"/>
</dbReference>
<dbReference type="OrthoDB" id="6155932at2759"/>
<gene>
    <name evidence="3" type="ORF">EVAR_33882_1</name>
</gene>
<feature type="domain" description="Mutator-like transposase" evidence="2">
    <location>
        <begin position="2"/>
        <end position="193"/>
    </location>
</feature>
<dbReference type="EMBL" id="BGZK01000575">
    <property type="protein sequence ID" value="GBP51131.1"/>
    <property type="molecule type" value="Genomic_DNA"/>
</dbReference>
<organism evidence="3 4">
    <name type="scientific">Eumeta variegata</name>
    <name type="common">Bagworm moth</name>
    <name type="synonym">Eumeta japonica</name>
    <dbReference type="NCBI Taxonomy" id="151549"/>
    <lineage>
        <taxon>Eukaryota</taxon>
        <taxon>Metazoa</taxon>
        <taxon>Ecdysozoa</taxon>
        <taxon>Arthropoda</taxon>
        <taxon>Hexapoda</taxon>
        <taxon>Insecta</taxon>
        <taxon>Pterygota</taxon>
        <taxon>Neoptera</taxon>
        <taxon>Endopterygota</taxon>
        <taxon>Lepidoptera</taxon>
        <taxon>Glossata</taxon>
        <taxon>Ditrysia</taxon>
        <taxon>Tineoidea</taxon>
        <taxon>Psychidae</taxon>
        <taxon>Oiketicinae</taxon>
        <taxon>Eumeta</taxon>
    </lineage>
</organism>
<dbReference type="SUPFAM" id="SSF52980">
    <property type="entry name" value="Restriction endonuclease-like"/>
    <property type="match status" value="1"/>
</dbReference>
<dbReference type="InterPro" id="IPR049012">
    <property type="entry name" value="Mutator_transp_dom"/>
</dbReference>
<dbReference type="Gene3D" id="3.90.320.10">
    <property type="match status" value="1"/>
</dbReference>
<evidence type="ECO:0000259" key="2">
    <source>
        <dbReference type="Pfam" id="PF20700"/>
    </source>
</evidence>
<dbReference type="InterPro" id="IPR019080">
    <property type="entry name" value="YqaJ_viral_recombinase"/>
</dbReference>
<dbReference type="InterPro" id="IPR011335">
    <property type="entry name" value="Restrct_endonuc-II-like"/>
</dbReference>